<feature type="region of interest" description="Disordered" evidence="1">
    <location>
        <begin position="842"/>
        <end position="864"/>
    </location>
</feature>
<feature type="compositionally biased region" description="Basic and acidic residues" evidence="1">
    <location>
        <begin position="854"/>
        <end position="864"/>
    </location>
</feature>
<keyword evidence="3" id="KW-1185">Reference proteome</keyword>
<sequence>MSLYHRSCQERYEDASAEMPPCALRSCASKRLPFSALDPQRPVGEGFPVTHERVSPAAFPYPSQQPRQAHNWEQAATRGRPKTAATSPEEPLHSPSGPYMYGSSSTGTGTGASTPFSKGSQQRRQGPSSVTQAAIPGVYEHERLHHHRPGRVERRHLTPRCPWPGGAETSGDLMRGTTHHSPPSMFQRRATADDVPPRTVQADRGLVEVHRLPTSSRSTPPPLRSRVCSPCKSCRPRPRSPSARSQVHLDTFSNTAQEADEGTSPLAFVDPGAYRIDHREAQTSRAVLGPCGTSASAHQLGRQSEGMSSAHPLVDGVASTSLSLDSTQPQGTFHTISSSTQTTSDSDTEAMPQRTGLRNILANTTAPACRLRVYQESTNHPSGFAVPRRGAGTAAPVRINWNSLGALPQTAADRHAIERAAHAVPRSLIYGADNHASASALVAYRQGVAAETGIDPAQLRHGPLSTRYDRVKVEFGESIVEQADSGCGRPSLASTTTRLRVGASRPSELYDPISGLARKPNEVPSAYLQSIVAADAAQRHFGPTLSMQGDTATVVSYCPDDGVPHTSRDAPGNSSSVSTKRPIGGGAFAWTDKFSGLVRQRRMRATARSEQLHSTHRVTGLPLRSDERRLYWAEHAPLHTTSVRGLNAVLQGVGEAEEGLLGEGVDPRNEWGKGECTGRGASRVCTNVVVHAEDEAGVAVDHRHASTDARCCLDDGDGNDREAWPAGVMTRLHRWGGRESGGCQPGCAPLHHPRLLSGASKSSAFSFSNPALVATCPYDSHGGAADASRAHVEDTHGLVDSHVREDVTTDIENGARTRCSEHDGLSYHRAASDPYMGMPPMVHSGRTLPLQHSHSHEQSESGSRGDDHLFLYSPLLTPLLQEVDMRLRVHRLPTMVKLWRWGVGDQEAILQIAGFSQAERKTILWELERTIRVSSTGCALSAAS</sequence>
<evidence type="ECO:0000256" key="1">
    <source>
        <dbReference type="SAM" id="MobiDB-lite"/>
    </source>
</evidence>
<evidence type="ECO:0000313" key="2">
    <source>
        <dbReference type="EMBL" id="GET88748.1"/>
    </source>
</evidence>
<dbReference type="VEuPathDB" id="TriTrypDB:LtaPh_2311300"/>
<feature type="compositionally biased region" description="Polar residues" evidence="1">
    <location>
        <begin position="322"/>
        <end position="334"/>
    </location>
</feature>
<comment type="caution">
    <text evidence="2">The sequence shown here is derived from an EMBL/GenBank/DDBJ whole genome shotgun (WGS) entry which is preliminary data.</text>
</comment>
<feature type="region of interest" description="Disordered" evidence="1">
    <location>
        <begin position="155"/>
        <end position="196"/>
    </location>
</feature>
<feature type="compositionally biased region" description="Polar residues" evidence="1">
    <location>
        <begin position="115"/>
        <end position="131"/>
    </location>
</feature>
<feature type="compositionally biased region" description="Low complexity" evidence="1">
    <location>
        <begin position="212"/>
        <end position="233"/>
    </location>
</feature>
<organism evidence="2 3">
    <name type="scientific">Leishmania tarentolae</name>
    <name type="common">Sauroleishmania tarentolae</name>
    <dbReference type="NCBI Taxonomy" id="5689"/>
    <lineage>
        <taxon>Eukaryota</taxon>
        <taxon>Discoba</taxon>
        <taxon>Euglenozoa</taxon>
        <taxon>Kinetoplastea</taxon>
        <taxon>Metakinetoplastina</taxon>
        <taxon>Trypanosomatida</taxon>
        <taxon>Trypanosomatidae</taxon>
        <taxon>Leishmaniinae</taxon>
        <taxon>Leishmania</taxon>
        <taxon>lizard Leishmania</taxon>
    </lineage>
</organism>
<dbReference type="EMBL" id="BLBS01000030">
    <property type="protein sequence ID" value="GET88748.1"/>
    <property type="molecule type" value="Genomic_DNA"/>
</dbReference>
<accession>A0A640KHE8</accession>
<dbReference type="OrthoDB" id="268003at2759"/>
<feature type="region of interest" description="Disordered" evidence="1">
    <location>
        <begin position="322"/>
        <end position="351"/>
    </location>
</feature>
<gene>
    <name evidence="2" type="ORF">LtaPh_2311300</name>
</gene>
<feature type="compositionally biased region" description="Low complexity" evidence="1">
    <location>
        <begin position="335"/>
        <end position="345"/>
    </location>
</feature>
<dbReference type="Proteomes" id="UP000419144">
    <property type="component" value="Unassembled WGS sequence"/>
</dbReference>
<proteinExistence type="predicted"/>
<feature type="compositionally biased region" description="Low complexity" evidence="1">
    <location>
        <begin position="102"/>
        <end position="114"/>
    </location>
</feature>
<name>A0A640KHE8_LEITA</name>
<protein>
    <submittedName>
        <fullName evidence="2">Uncharacterized protein</fullName>
    </submittedName>
</protein>
<evidence type="ECO:0000313" key="3">
    <source>
        <dbReference type="Proteomes" id="UP000419144"/>
    </source>
</evidence>
<feature type="region of interest" description="Disordered" evidence="1">
    <location>
        <begin position="212"/>
        <end position="246"/>
    </location>
</feature>
<dbReference type="AlphaFoldDB" id="A0A640KHE8"/>
<feature type="region of interest" description="Disordered" evidence="1">
    <location>
        <begin position="57"/>
        <end position="131"/>
    </location>
</feature>
<reference evidence="2" key="1">
    <citation type="submission" date="2019-11" db="EMBL/GenBank/DDBJ databases">
        <title>Leishmania tarentolae CDS.</title>
        <authorList>
            <person name="Goto Y."/>
            <person name="Yamagishi J."/>
        </authorList>
    </citation>
    <scope>NUCLEOTIDE SEQUENCE [LARGE SCALE GENOMIC DNA]</scope>
    <source>
        <strain evidence="2">Parrot Tar II</strain>
    </source>
</reference>